<dbReference type="InterPro" id="IPR003656">
    <property type="entry name" value="Znf_BED"/>
</dbReference>
<keyword evidence="7" id="KW-0804">Transcription</keyword>
<dbReference type="InterPro" id="IPR008906">
    <property type="entry name" value="HATC_C_dom"/>
</dbReference>
<dbReference type="GeneID" id="109580130"/>
<evidence type="ECO:0000256" key="6">
    <source>
        <dbReference type="ARBA" id="ARBA00023125"/>
    </source>
</evidence>
<dbReference type="GO" id="GO:0005634">
    <property type="term" value="C:nucleus"/>
    <property type="evidence" value="ECO:0007669"/>
    <property type="project" value="UniProtKB-SubCell"/>
</dbReference>
<comment type="subcellular location">
    <subcellularLocation>
        <location evidence="1">Nucleus</location>
    </subcellularLocation>
</comment>
<keyword evidence="4" id="KW-0862">Zinc</keyword>
<sequence>MATESKILCHFETPTLFQGKNYKAKCKHCGSMISASTKTCSNFTTHLKRKHPNAFLMPQAPAVPAQGPKADAQGGKYREGDPRQKKITDLLIYLIAKDMLSPSLVESDAFIQFVSTLDQQYQLPSQKHLMTTLLTEKCTVIDDRLKQLLGKMDRVCITLDLCSNLQMKGYLAITCHFIQDWSIQSVLLGCMSFFGCHTADNIARRCHETLDHYSLAEKISNIITDNASTVLNVFRLPGFDDCSSPALLGEFNDVEADENEIEAVNLSECMALLPQHDSCFAHTIQLVVKDGIKNARAINEVLTKAANIVSCTQKSINTSDMLEGEGQAQANIAKGWNSDIKVIRSLLSVPVENLQLLDCQQLSSYERVMLNDLIEILIPFEEATDALQEQDIVTGSFVIPCIRGLQAALDSLKLKHKSAIVTDLLASLNYRMSCYESRDHFICAAILDPRFKLVWCSSNEEKMNMKSKFIEIMSNEFDNEELSSTSSAAGDSVQQPQPKRRKLFSYLPSTKTSSRINIEVDLYLSEPALPEEAKPLDFWKLNESKFPKLSRMAKYYLSIPASSAPVERLFSIIAGKIFRQDRCSMTDAVFQKLIAIKYNGHIIN</sequence>
<keyword evidence="6" id="KW-0238">DNA-binding</keyword>
<evidence type="ECO:0000256" key="8">
    <source>
        <dbReference type="ARBA" id="ARBA00023242"/>
    </source>
</evidence>
<reference evidence="12" key="1">
    <citation type="journal article" date="2010" name="Nature">
        <title>The Amphimedon queenslandica genome and the evolution of animal complexity.</title>
        <authorList>
            <person name="Srivastava M."/>
            <person name="Simakov O."/>
            <person name="Chapman J."/>
            <person name="Fahey B."/>
            <person name="Gauthier M.E."/>
            <person name="Mitros T."/>
            <person name="Richards G.S."/>
            <person name="Conaco C."/>
            <person name="Dacre M."/>
            <person name="Hellsten U."/>
            <person name="Larroux C."/>
            <person name="Putnam N.H."/>
            <person name="Stanke M."/>
            <person name="Adamska M."/>
            <person name="Darling A."/>
            <person name="Degnan S.M."/>
            <person name="Oakley T.H."/>
            <person name="Plachetzki D.C."/>
            <person name="Zhai Y."/>
            <person name="Adamski M."/>
            <person name="Calcino A."/>
            <person name="Cummins S.F."/>
            <person name="Goodstein D.M."/>
            <person name="Harris C."/>
            <person name="Jackson D.J."/>
            <person name="Leys S.P."/>
            <person name="Shu S."/>
            <person name="Woodcroft B.J."/>
            <person name="Vervoort M."/>
            <person name="Kosik K.S."/>
            <person name="Manning G."/>
            <person name="Degnan B.M."/>
            <person name="Rokhsar D.S."/>
        </authorList>
    </citation>
    <scope>NUCLEOTIDE SEQUENCE [LARGE SCALE GENOMIC DNA]</scope>
</reference>
<dbReference type="Pfam" id="PF02892">
    <property type="entry name" value="zf-BED"/>
    <property type="match status" value="1"/>
</dbReference>
<dbReference type="SUPFAM" id="SSF53098">
    <property type="entry name" value="Ribonuclease H-like"/>
    <property type="match status" value="1"/>
</dbReference>
<dbReference type="PANTHER" id="PTHR46481">
    <property type="entry name" value="ZINC FINGER BED DOMAIN-CONTAINING PROTEIN 4"/>
    <property type="match status" value="1"/>
</dbReference>
<keyword evidence="2" id="KW-0479">Metal-binding</keyword>
<keyword evidence="3" id="KW-0863">Zinc-finger</keyword>
<dbReference type="InterPro" id="IPR052035">
    <property type="entry name" value="ZnF_BED_domain_contain"/>
</dbReference>
<evidence type="ECO:0000256" key="1">
    <source>
        <dbReference type="ARBA" id="ARBA00004123"/>
    </source>
</evidence>
<dbReference type="GO" id="GO:0046983">
    <property type="term" value="F:protein dimerization activity"/>
    <property type="evidence" value="ECO:0007669"/>
    <property type="project" value="InterPro"/>
</dbReference>
<evidence type="ECO:0000259" key="10">
    <source>
        <dbReference type="Pfam" id="PF05699"/>
    </source>
</evidence>
<protein>
    <recommendedName>
        <fullName evidence="13">HAT C-terminal dimerisation domain-containing protein</fullName>
    </recommendedName>
</protein>
<name>A0AAN0JNH7_AMPQE</name>
<organism evidence="11 12">
    <name type="scientific">Amphimedon queenslandica</name>
    <name type="common">Sponge</name>
    <dbReference type="NCBI Taxonomy" id="400682"/>
    <lineage>
        <taxon>Eukaryota</taxon>
        <taxon>Metazoa</taxon>
        <taxon>Porifera</taxon>
        <taxon>Demospongiae</taxon>
        <taxon>Heteroscleromorpha</taxon>
        <taxon>Haplosclerida</taxon>
        <taxon>Niphatidae</taxon>
        <taxon>Amphimedon</taxon>
    </lineage>
</organism>
<reference evidence="11" key="2">
    <citation type="submission" date="2024-06" db="UniProtKB">
        <authorList>
            <consortium name="EnsemblMetazoa"/>
        </authorList>
    </citation>
    <scope>IDENTIFICATION</scope>
</reference>
<dbReference type="AlphaFoldDB" id="A0AAN0JNH7"/>
<proteinExistence type="predicted"/>
<dbReference type="EnsemblMetazoa" id="XM_020002807.1">
    <property type="protein sequence ID" value="XP_019858366.1"/>
    <property type="gene ID" value="LOC109580130"/>
</dbReference>
<evidence type="ECO:0000259" key="9">
    <source>
        <dbReference type="Pfam" id="PF02892"/>
    </source>
</evidence>
<accession>A0AAN0JNH7</accession>
<dbReference type="SUPFAM" id="SSF140996">
    <property type="entry name" value="Hermes dimerisation domain"/>
    <property type="match status" value="1"/>
</dbReference>
<evidence type="ECO:0000256" key="5">
    <source>
        <dbReference type="ARBA" id="ARBA00023015"/>
    </source>
</evidence>
<evidence type="ECO:0000256" key="3">
    <source>
        <dbReference type="ARBA" id="ARBA00022771"/>
    </source>
</evidence>
<evidence type="ECO:0000313" key="11">
    <source>
        <dbReference type="EnsemblMetazoa" id="XP_019858366.1"/>
    </source>
</evidence>
<feature type="domain" description="HAT C-terminal dimerisation" evidence="10">
    <location>
        <begin position="519"/>
        <end position="599"/>
    </location>
</feature>
<evidence type="ECO:0008006" key="13">
    <source>
        <dbReference type="Google" id="ProtNLM"/>
    </source>
</evidence>
<dbReference type="GO" id="GO:0003677">
    <property type="term" value="F:DNA binding"/>
    <property type="evidence" value="ECO:0007669"/>
    <property type="project" value="UniProtKB-KW"/>
</dbReference>
<dbReference type="KEGG" id="aqu:109580130"/>
<evidence type="ECO:0000256" key="7">
    <source>
        <dbReference type="ARBA" id="ARBA00023163"/>
    </source>
</evidence>
<keyword evidence="12" id="KW-1185">Reference proteome</keyword>
<dbReference type="SMART" id="SM00614">
    <property type="entry name" value="ZnF_BED"/>
    <property type="match status" value="1"/>
</dbReference>
<dbReference type="RefSeq" id="XP_019858366.1">
    <property type="nucleotide sequence ID" value="XM_020002807.1"/>
</dbReference>
<evidence type="ECO:0000256" key="2">
    <source>
        <dbReference type="ARBA" id="ARBA00022723"/>
    </source>
</evidence>
<evidence type="ECO:0000256" key="4">
    <source>
        <dbReference type="ARBA" id="ARBA00022833"/>
    </source>
</evidence>
<dbReference type="InterPro" id="IPR012337">
    <property type="entry name" value="RNaseH-like_sf"/>
</dbReference>
<dbReference type="GO" id="GO:0008270">
    <property type="term" value="F:zinc ion binding"/>
    <property type="evidence" value="ECO:0007669"/>
    <property type="project" value="UniProtKB-KW"/>
</dbReference>
<feature type="domain" description="BED-type" evidence="9">
    <location>
        <begin position="5"/>
        <end position="52"/>
    </location>
</feature>
<dbReference type="Proteomes" id="UP000007879">
    <property type="component" value="Unassembled WGS sequence"/>
</dbReference>
<dbReference type="PANTHER" id="PTHR46481:SF10">
    <property type="entry name" value="ZINC FINGER BED DOMAIN-CONTAINING PROTEIN 39"/>
    <property type="match status" value="1"/>
</dbReference>
<keyword evidence="5" id="KW-0805">Transcription regulation</keyword>
<dbReference type="Pfam" id="PF05699">
    <property type="entry name" value="Dimer_Tnp_hAT"/>
    <property type="match status" value="1"/>
</dbReference>
<evidence type="ECO:0000313" key="12">
    <source>
        <dbReference type="Proteomes" id="UP000007879"/>
    </source>
</evidence>
<keyword evidence="8" id="KW-0539">Nucleus</keyword>